<comment type="caution">
    <text evidence="5">The sequence shown here is derived from an EMBL/GenBank/DDBJ whole genome shotgun (WGS) entry which is preliminary data.</text>
</comment>
<dbReference type="Proteomes" id="UP000696573">
    <property type="component" value="Unassembled WGS sequence"/>
</dbReference>
<keyword evidence="6" id="KW-1185">Reference proteome</keyword>
<accession>A0A9N9YJ61</accession>
<dbReference type="InterPro" id="IPR016163">
    <property type="entry name" value="Ald_DH_C"/>
</dbReference>
<dbReference type="FunFam" id="3.40.605.10:FF:000063">
    <property type="entry name" value="Succinate-semialdehyde dehydrogenase, mitochondrial"/>
    <property type="match status" value="1"/>
</dbReference>
<reference evidence="5" key="1">
    <citation type="submission" date="2021-10" db="EMBL/GenBank/DDBJ databases">
        <authorList>
            <person name="Piombo E."/>
        </authorList>
    </citation>
    <scope>NUCLEOTIDE SEQUENCE</scope>
</reference>
<dbReference type="Gene3D" id="3.40.605.10">
    <property type="entry name" value="Aldehyde Dehydrogenase, Chain A, domain 1"/>
    <property type="match status" value="1"/>
</dbReference>
<dbReference type="GO" id="GO:0005737">
    <property type="term" value="C:cytoplasm"/>
    <property type="evidence" value="ECO:0007669"/>
    <property type="project" value="TreeGrafter"/>
</dbReference>
<evidence type="ECO:0000256" key="2">
    <source>
        <dbReference type="PROSITE-ProRule" id="PRU10007"/>
    </source>
</evidence>
<dbReference type="GO" id="GO:0004777">
    <property type="term" value="F:succinate-semialdehyde dehydrogenase (NAD+) activity"/>
    <property type="evidence" value="ECO:0007669"/>
    <property type="project" value="TreeGrafter"/>
</dbReference>
<evidence type="ECO:0000313" key="5">
    <source>
        <dbReference type="EMBL" id="CAH0019930.1"/>
    </source>
</evidence>
<evidence type="ECO:0000259" key="4">
    <source>
        <dbReference type="Pfam" id="PF00171"/>
    </source>
</evidence>
<evidence type="ECO:0000256" key="1">
    <source>
        <dbReference type="ARBA" id="ARBA00023002"/>
    </source>
</evidence>
<dbReference type="SUPFAM" id="SSF53720">
    <property type="entry name" value="ALDH-like"/>
    <property type="match status" value="1"/>
</dbReference>
<dbReference type="PANTHER" id="PTHR43353">
    <property type="entry name" value="SUCCINATE-SEMIALDEHYDE DEHYDROGENASE, MITOCHONDRIAL"/>
    <property type="match status" value="1"/>
</dbReference>
<dbReference type="Pfam" id="PF00171">
    <property type="entry name" value="Aldedh"/>
    <property type="match status" value="1"/>
</dbReference>
<comment type="similarity">
    <text evidence="3">Belongs to the aldehyde dehydrogenase family.</text>
</comment>
<dbReference type="GO" id="GO:0009450">
    <property type="term" value="P:gamma-aminobutyric acid catabolic process"/>
    <property type="evidence" value="ECO:0007669"/>
    <property type="project" value="TreeGrafter"/>
</dbReference>
<dbReference type="PROSITE" id="PS00687">
    <property type="entry name" value="ALDEHYDE_DEHYDR_GLU"/>
    <property type="match status" value="1"/>
</dbReference>
<dbReference type="InterPro" id="IPR050740">
    <property type="entry name" value="Aldehyde_DH_Superfamily"/>
</dbReference>
<protein>
    <recommendedName>
        <fullName evidence="4">Aldehyde dehydrogenase domain-containing protein</fullName>
    </recommendedName>
</protein>
<dbReference type="EMBL" id="CABFNQ020000594">
    <property type="protein sequence ID" value="CAH0019930.1"/>
    <property type="molecule type" value="Genomic_DNA"/>
</dbReference>
<dbReference type="InterPro" id="IPR029510">
    <property type="entry name" value="Ald_DH_CS_GLU"/>
</dbReference>
<dbReference type="InterPro" id="IPR016162">
    <property type="entry name" value="Ald_DH_N"/>
</dbReference>
<feature type="active site" evidence="2">
    <location>
        <position position="274"/>
    </location>
</feature>
<dbReference type="OrthoDB" id="310895at2759"/>
<keyword evidence="1 3" id="KW-0560">Oxidoreductase</keyword>
<evidence type="ECO:0000313" key="6">
    <source>
        <dbReference type="Proteomes" id="UP000696573"/>
    </source>
</evidence>
<proteinExistence type="inferred from homology"/>
<dbReference type="AlphaFoldDB" id="A0A9N9YJ61"/>
<dbReference type="PANTHER" id="PTHR43353:SF5">
    <property type="entry name" value="SUCCINATE-SEMIALDEHYDE DEHYDROGENASE, MITOCHONDRIAL"/>
    <property type="match status" value="1"/>
</dbReference>
<dbReference type="CDD" id="cd07103">
    <property type="entry name" value="ALDH_F5_SSADH_GabD"/>
    <property type="match status" value="1"/>
</dbReference>
<name>A0A9N9YJ61_9HYPO</name>
<organism evidence="5 6">
    <name type="scientific">Clonostachys rhizophaga</name>
    <dbReference type="NCBI Taxonomy" id="160324"/>
    <lineage>
        <taxon>Eukaryota</taxon>
        <taxon>Fungi</taxon>
        <taxon>Dikarya</taxon>
        <taxon>Ascomycota</taxon>
        <taxon>Pezizomycotina</taxon>
        <taxon>Sordariomycetes</taxon>
        <taxon>Hypocreomycetidae</taxon>
        <taxon>Hypocreales</taxon>
        <taxon>Bionectriaceae</taxon>
        <taxon>Clonostachys</taxon>
    </lineage>
</organism>
<gene>
    <name evidence="5" type="ORF">CRHIZ90672A_00019002</name>
</gene>
<dbReference type="InterPro" id="IPR016161">
    <property type="entry name" value="Ald_DH/histidinol_DH"/>
</dbReference>
<feature type="domain" description="Aldehyde dehydrogenase" evidence="4">
    <location>
        <begin position="61"/>
        <end position="450"/>
    </location>
</feature>
<sequence>MPARILQLVPSSRPRGFYYCPTRAAFATWLVFALSRYLPEHPREVTWGKIHAGKERTDGLRIPVSRLTDTDKVCESAHESFKSYKKTSARQRARWLRRWSDLCLKNIDDLALILTLENGKAVAEARGEVTYAPSFLEWFAGEAERSHGEVVPAANTSRRIPTIKEPLGVAACLASWNVPIAMITRKGGAAGCTAIWKPAGETPMSALAQAVLAQQAGFPVGVINVVTTLDKAAEVGEALCKSRLVRNLSFTGSTSVEKLLVRQCASSLTKLSLELGGNSTFIVFDDVKLGTAVEACMQAKTRNTGQTCASANRILVQDGIYDSFTEALVKRVKDIKVGLGTAEIMSMGPLTHEHAKCSGASVLLGGETCHPGGLPGYFFQPTFLSNVSTDSLITHEEAFTPVFALYRFQTEEEAIDIVNDCDVGLGSYVMTESVARIWRVAESLEVGMVAESGYGLEGGRRGIDEYLTVKSILINIAD</sequence>
<evidence type="ECO:0000256" key="3">
    <source>
        <dbReference type="RuleBase" id="RU003345"/>
    </source>
</evidence>
<dbReference type="InterPro" id="IPR015590">
    <property type="entry name" value="Aldehyde_DH_dom"/>
</dbReference>
<dbReference type="Gene3D" id="3.40.309.10">
    <property type="entry name" value="Aldehyde Dehydrogenase, Chain A, domain 2"/>
    <property type="match status" value="1"/>
</dbReference>